<keyword evidence="1" id="KW-0472">Membrane</keyword>
<proteinExistence type="predicted"/>
<name>A0A5P8W8V9_9NOSO</name>
<dbReference type="KEGG" id="nsh:GXM_06652"/>
<dbReference type="AlphaFoldDB" id="A0A5P8W8V9"/>
<dbReference type="EMBL" id="CP045226">
    <property type="protein sequence ID" value="QFS49158.1"/>
    <property type="molecule type" value="Genomic_DNA"/>
</dbReference>
<sequence length="54" mass="6112">MIHYKLILGDNKPKINPPPNNNIISGDKSIASSIITIFLTYYTDLLLIFAYLET</sequence>
<keyword evidence="1" id="KW-1133">Transmembrane helix</keyword>
<organism evidence="2 3">
    <name type="scientific">Nostoc sphaeroides CCNUC1</name>
    <dbReference type="NCBI Taxonomy" id="2653204"/>
    <lineage>
        <taxon>Bacteria</taxon>
        <taxon>Bacillati</taxon>
        <taxon>Cyanobacteriota</taxon>
        <taxon>Cyanophyceae</taxon>
        <taxon>Nostocales</taxon>
        <taxon>Nostocaceae</taxon>
        <taxon>Nostoc</taxon>
    </lineage>
</organism>
<protein>
    <submittedName>
        <fullName evidence="2">Uncharacterized protein</fullName>
    </submittedName>
</protein>
<evidence type="ECO:0000313" key="2">
    <source>
        <dbReference type="EMBL" id="QFS49158.1"/>
    </source>
</evidence>
<gene>
    <name evidence="2" type="ORF">GXM_06652</name>
</gene>
<accession>A0A5P8W8V9</accession>
<feature type="transmembrane region" description="Helical" evidence="1">
    <location>
        <begin position="30"/>
        <end position="52"/>
    </location>
</feature>
<evidence type="ECO:0000256" key="1">
    <source>
        <dbReference type="SAM" id="Phobius"/>
    </source>
</evidence>
<reference evidence="2 3" key="1">
    <citation type="submission" date="2019-10" db="EMBL/GenBank/DDBJ databases">
        <title>Genomic and transcriptomic insights into the perfect genentic adaptation of a filamentous nitrogen-fixing cyanobacterium to rice fields.</title>
        <authorList>
            <person name="Chen Z."/>
        </authorList>
    </citation>
    <scope>NUCLEOTIDE SEQUENCE [LARGE SCALE GENOMIC DNA]</scope>
    <source>
        <strain evidence="2">CCNUC1</strain>
    </source>
</reference>
<keyword evidence="1" id="KW-0812">Transmembrane</keyword>
<dbReference type="Proteomes" id="UP000326678">
    <property type="component" value="Chromosome Gxm1"/>
</dbReference>
<evidence type="ECO:0000313" key="3">
    <source>
        <dbReference type="Proteomes" id="UP000326678"/>
    </source>
</evidence>
<keyword evidence="3" id="KW-1185">Reference proteome</keyword>